<dbReference type="EMBL" id="CP114195">
    <property type="protein sequence ID" value="WAT93384.1"/>
    <property type="molecule type" value="Genomic_DNA"/>
</dbReference>
<protein>
    <submittedName>
        <fullName evidence="3">Uncharacterized protein</fullName>
    </submittedName>
</protein>
<organism evidence="3 4">
    <name type="scientific">Vibrio parahaemolyticus</name>
    <dbReference type="NCBI Taxonomy" id="670"/>
    <lineage>
        <taxon>Bacteria</taxon>
        <taxon>Pseudomonadati</taxon>
        <taxon>Pseudomonadota</taxon>
        <taxon>Gammaproteobacteria</taxon>
        <taxon>Vibrionales</taxon>
        <taxon>Vibrionaceae</taxon>
        <taxon>Vibrio</taxon>
    </lineage>
</organism>
<keyword evidence="2" id="KW-0812">Transmembrane</keyword>
<evidence type="ECO:0000313" key="3">
    <source>
        <dbReference type="EMBL" id="WAT93384.1"/>
    </source>
</evidence>
<accession>A0AA47JM94</accession>
<evidence type="ECO:0000256" key="2">
    <source>
        <dbReference type="SAM" id="Phobius"/>
    </source>
</evidence>
<keyword evidence="2" id="KW-0472">Membrane</keyword>
<feature type="region of interest" description="Disordered" evidence="1">
    <location>
        <begin position="421"/>
        <end position="444"/>
    </location>
</feature>
<dbReference type="RefSeq" id="WP_108653893.1">
    <property type="nucleotide sequence ID" value="NZ_CP034286.1"/>
</dbReference>
<evidence type="ECO:0000313" key="4">
    <source>
        <dbReference type="Proteomes" id="UP001156560"/>
    </source>
</evidence>
<dbReference type="AlphaFoldDB" id="A0AA47JM94"/>
<gene>
    <name evidence="3" type="ORF">O1Q84_20545</name>
</gene>
<evidence type="ECO:0000256" key="1">
    <source>
        <dbReference type="SAM" id="MobiDB-lite"/>
    </source>
</evidence>
<reference evidence="3" key="1">
    <citation type="submission" date="2022-12" db="EMBL/GenBank/DDBJ databases">
        <title>Vibrio parahaemolyticus become highly virulent by producing novel Tc toxins.</title>
        <authorList>
            <person name="Yang F."/>
            <person name="You Y."/>
            <person name="Lai Q."/>
            <person name="Xu L."/>
            <person name="Li F."/>
        </authorList>
    </citation>
    <scope>NUCLEOTIDE SEQUENCE</scope>
    <source>
        <strain evidence="3">Vp-HL-202005</strain>
    </source>
</reference>
<dbReference type="Proteomes" id="UP001156560">
    <property type="component" value="Chromosome 2"/>
</dbReference>
<name>A0AA47JM94_VIBPH</name>
<keyword evidence="2" id="KW-1133">Transmembrane helix</keyword>
<sequence length="444" mass="50433">MSSRHKSFKRRPISLINTWHCKLIFRRVISKLSILNVVWDYITKVISSPVILGVITLIQLTAGAVLGANISLAFPTTSYNSLDVESLSLIIWQGIHPFTLYTVLFAIMITLVRALTDSYVDIKRQNLAIRLAEEQRSLPDSLWLRNYHEKYIPEIMNINNSIKQAFDDGSYDDDVIKQSITTLLEISRDMAMSWDSKNKEDYSSNLMLYAPSSIKIASFIKKYWSRNHLFFDSNNPYSAKDEISGILFVAGSVNSHSKFYGNGEHDSEKNQPLILPVCLDDEQAHNEFLSKQSLPGAPEAFRSGSYHYIENVLDEIEKWLTEDYWYYFDESQAQQLYDHYRADHSGKSLISIPILLPITVQELESGVNLNKGTIVGVLNVYSRNIRMLRGNATDFHEFCRPLVSSLALCIAAYEIWTKLPSGDNETPSDTEGTPEGLAKDSEGE</sequence>
<proteinExistence type="predicted"/>
<feature type="transmembrane region" description="Helical" evidence="2">
    <location>
        <begin position="50"/>
        <end position="74"/>
    </location>
</feature>
<feature type="transmembrane region" description="Helical" evidence="2">
    <location>
        <begin position="94"/>
        <end position="115"/>
    </location>
</feature>